<keyword evidence="3" id="KW-0540">Nuclease</keyword>
<organism evidence="6">
    <name type="scientific">Aerophobetes bacterium</name>
    <dbReference type="NCBI Taxonomy" id="2030807"/>
    <lineage>
        <taxon>Bacteria</taxon>
        <taxon>Candidatus Aerophobota</taxon>
    </lineage>
</organism>
<keyword evidence="4" id="KW-0547">Nucleotide-binding</keyword>
<dbReference type="InterPro" id="IPR008201">
    <property type="entry name" value="HepT-like"/>
</dbReference>
<keyword evidence="1" id="KW-0597">Phosphoprotein</keyword>
<dbReference type="PANTHER" id="PTHR34139">
    <property type="entry name" value="UPF0331 PROTEIN MJ0127"/>
    <property type="match status" value="1"/>
</dbReference>
<dbReference type="GO" id="GO:0016787">
    <property type="term" value="F:hydrolase activity"/>
    <property type="evidence" value="ECO:0007669"/>
    <property type="project" value="UniProtKB-KW"/>
</dbReference>
<proteinExistence type="predicted"/>
<dbReference type="Proteomes" id="UP000886070">
    <property type="component" value="Unassembled WGS sequence"/>
</dbReference>
<protein>
    <submittedName>
        <fullName evidence="6">DUF86 domain-containing protein</fullName>
    </submittedName>
</protein>
<accession>A0A7V5HXX6</accession>
<gene>
    <name evidence="6" type="ORF">ENL39_00600</name>
</gene>
<reference evidence="6" key="1">
    <citation type="journal article" date="2020" name="mSystems">
        <title>Genome- and Community-Level Interaction Insights into Carbon Utilization and Element Cycling Functions of Hydrothermarchaeota in Hydrothermal Sediment.</title>
        <authorList>
            <person name="Zhou Z."/>
            <person name="Liu Y."/>
            <person name="Xu W."/>
            <person name="Pan J."/>
            <person name="Luo Z.H."/>
            <person name="Li M."/>
        </authorList>
    </citation>
    <scope>NUCLEOTIDE SEQUENCE [LARGE SCALE GENOMIC DNA]</scope>
    <source>
        <strain evidence="6">HyVt-92</strain>
    </source>
</reference>
<keyword evidence="2" id="KW-1277">Toxin-antitoxin system</keyword>
<evidence type="ECO:0000256" key="1">
    <source>
        <dbReference type="ARBA" id="ARBA00022553"/>
    </source>
</evidence>
<dbReference type="EMBL" id="DRTT01000013">
    <property type="protein sequence ID" value="HHF97975.1"/>
    <property type="molecule type" value="Genomic_DNA"/>
</dbReference>
<name>A0A7V5HXX6_UNCAE</name>
<dbReference type="GO" id="GO:0000166">
    <property type="term" value="F:nucleotide binding"/>
    <property type="evidence" value="ECO:0007669"/>
    <property type="project" value="UniProtKB-KW"/>
</dbReference>
<evidence type="ECO:0000256" key="2">
    <source>
        <dbReference type="ARBA" id="ARBA00022649"/>
    </source>
</evidence>
<evidence type="ECO:0000256" key="4">
    <source>
        <dbReference type="ARBA" id="ARBA00022741"/>
    </source>
</evidence>
<dbReference type="AlphaFoldDB" id="A0A7V5HXX6"/>
<dbReference type="GO" id="GO:0110001">
    <property type="term" value="C:toxin-antitoxin complex"/>
    <property type="evidence" value="ECO:0007669"/>
    <property type="project" value="InterPro"/>
</dbReference>
<dbReference type="Pfam" id="PF01934">
    <property type="entry name" value="HepT-like"/>
    <property type="match status" value="1"/>
</dbReference>
<evidence type="ECO:0000256" key="5">
    <source>
        <dbReference type="ARBA" id="ARBA00022801"/>
    </source>
</evidence>
<sequence length="115" mass="13659">MRRGDKEFLLDILEACRRIKHYIKGLTYDEFLKKEEKQDAVVRNIEIIGEAVKNISQELKVECSDVNWKKIAGMRDKLIHFYFGVKLEIVWVVATREIHELGRTITKILKDKNWL</sequence>
<keyword evidence="5" id="KW-0378">Hydrolase</keyword>
<dbReference type="InterPro" id="IPR051813">
    <property type="entry name" value="HepT_RNase_toxin"/>
</dbReference>
<comment type="caution">
    <text evidence="6">The sequence shown here is derived from an EMBL/GenBank/DDBJ whole genome shotgun (WGS) entry which is preliminary data.</text>
</comment>
<evidence type="ECO:0000256" key="3">
    <source>
        <dbReference type="ARBA" id="ARBA00022722"/>
    </source>
</evidence>
<dbReference type="GO" id="GO:0004540">
    <property type="term" value="F:RNA nuclease activity"/>
    <property type="evidence" value="ECO:0007669"/>
    <property type="project" value="InterPro"/>
</dbReference>
<dbReference type="PANTHER" id="PTHR34139:SF1">
    <property type="entry name" value="RNASE MJ1380-RELATED"/>
    <property type="match status" value="1"/>
</dbReference>
<evidence type="ECO:0000313" key="6">
    <source>
        <dbReference type="EMBL" id="HHF97975.1"/>
    </source>
</evidence>